<reference evidence="2 3" key="1">
    <citation type="submission" date="2023-01" db="EMBL/GenBank/DDBJ databases">
        <title>Analysis of 21 Apiospora genomes using comparative genomics revels a genus with tremendous synthesis potential of carbohydrate active enzymes and secondary metabolites.</title>
        <authorList>
            <person name="Sorensen T."/>
        </authorList>
    </citation>
    <scope>NUCLEOTIDE SEQUENCE [LARGE SCALE GENOMIC DNA]</scope>
    <source>
        <strain evidence="2 3">CBS 20057</strain>
    </source>
</reference>
<protein>
    <submittedName>
        <fullName evidence="2">Uncharacterized protein</fullName>
    </submittedName>
</protein>
<name>A0ABR1R634_9PEZI</name>
<keyword evidence="1" id="KW-0812">Transmembrane</keyword>
<keyword evidence="3" id="KW-1185">Reference proteome</keyword>
<sequence>MSASTAGENDDSPLEHKTIRIAVAVSVSFLVLVLFGMCHFGPRKARLRRQRARRAVQTRITVHSEQGLGQNAVDKIPMIKYHDHSSPSPHHHQISHVIWPGHARSQQADDDRATRPRTLGTRLWCMIRRGRREGDEEEPHMSPSTCSICTEDFCEGDKLRKLPFPNEQMIHQD</sequence>
<keyword evidence="1" id="KW-0472">Membrane</keyword>
<accession>A0ABR1R634</accession>
<keyword evidence="1" id="KW-1133">Transmembrane helix</keyword>
<proteinExistence type="predicted"/>
<comment type="caution">
    <text evidence="2">The sequence shown here is derived from an EMBL/GenBank/DDBJ whole genome shotgun (WGS) entry which is preliminary data.</text>
</comment>
<evidence type="ECO:0000313" key="3">
    <source>
        <dbReference type="Proteomes" id="UP001396898"/>
    </source>
</evidence>
<gene>
    <name evidence="2" type="ORF">PG991_013213</name>
</gene>
<dbReference type="EMBL" id="JAQQWI010000018">
    <property type="protein sequence ID" value="KAK8000991.1"/>
    <property type="molecule type" value="Genomic_DNA"/>
</dbReference>
<feature type="transmembrane region" description="Helical" evidence="1">
    <location>
        <begin position="19"/>
        <end position="41"/>
    </location>
</feature>
<evidence type="ECO:0000313" key="2">
    <source>
        <dbReference type="EMBL" id="KAK8000991.1"/>
    </source>
</evidence>
<organism evidence="2 3">
    <name type="scientific">Apiospora marii</name>
    <dbReference type="NCBI Taxonomy" id="335849"/>
    <lineage>
        <taxon>Eukaryota</taxon>
        <taxon>Fungi</taxon>
        <taxon>Dikarya</taxon>
        <taxon>Ascomycota</taxon>
        <taxon>Pezizomycotina</taxon>
        <taxon>Sordariomycetes</taxon>
        <taxon>Xylariomycetidae</taxon>
        <taxon>Amphisphaeriales</taxon>
        <taxon>Apiosporaceae</taxon>
        <taxon>Apiospora</taxon>
    </lineage>
</organism>
<dbReference type="Proteomes" id="UP001396898">
    <property type="component" value="Unassembled WGS sequence"/>
</dbReference>
<evidence type="ECO:0000256" key="1">
    <source>
        <dbReference type="SAM" id="Phobius"/>
    </source>
</evidence>